<evidence type="ECO:0000313" key="2">
    <source>
        <dbReference type="Proteomes" id="UP000075714"/>
    </source>
</evidence>
<keyword evidence="2" id="KW-1185">Reference proteome</keyword>
<organism evidence="1 2">
    <name type="scientific">Gonium pectorale</name>
    <name type="common">Green alga</name>
    <dbReference type="NCBI Taxonomy" id="33097"/>
    <lineage>
        <taxon>Eukaryota</taxon>
        <taxon>Viridiplantae</taxon>
        <taxon>Chlorophyta</taxon>
        <taxon>core chlorophytes</taxon>
        <taxon>Chlorophyceae</taxon>
        <taxon>CS clade</taxon>
        <taxon>Chlamydomonadales</taxon>
        <taxon>Volvocaceae</taxon>
        <taxon>Gonium</taxon>
    </lineage>
</organism>
<gene>
    <name evidence="1" type="ORF">GPECTOR_9g547</name>
</gene>
<sequence length="162" mass="17782">MREDITLTEEEAAAYRKDFIVEVEDSVSGRAEGVACGVVVKKDLVATYGHGSHVNWPKGHSVKVWSRASGQRRELQGTVVYQAYDGVMEDVALIQLSEAYVYGDSEVALGDPGAGVFTKEGELLGMYIGNSPSRKLAAFMPATTLWWLLEPKVPLYDVDPRD</sequence>
<dbReference type="EMBL" id="LSYV01000010">
    <property type="protein sequence ID" value="KXZ52503.1"/>
    <property type="molecule type" value="Genomic_DNA"/>
</dbReference>
<name>A0A150GRT9_GONPE</name>
<accession>A0A150GRT9</accession>
<comment type="caution">
    <text evidence="1">The sequence shown here is derived from an EMBL/GenBank/DDBJ whole genome shotgun (WGS) entry which is preliminary data.</text>
</comment>
<reference evidence="2" key="1">
    <citation type="journal article" date="2016" name="Nat. Commun.">
        <title>The Gonium pectorale genome demonstrates co-option of cell cycle regulation during the evolution of multicellularity.</title>
        <authorList>
            <person name="Hanschen E.R."/>
            <person name="Marriage T.N."/>
            <person name="Ferris P.J."/>
            <person name="Hamaji T."/>
            <person name="Toyoda A."/>
            <person name="Fujiyama A."/>
            <person name="Neme R."/>
            <person name="Noguchi H."/>
            <person name="Minakuchi Y."/>
            <person name="Suzuki M."/>
            <person name="Kawai-Toyooka H."/>
            <person name="Smith D.R."/>
            <person name="Sparks H."/>
            <person name="Anderson J."/>
            <person name="Bakaric R."/>
            <person name="Luria V."/>
            <person name="Karger A."/>
            <person name="Kirschner M.W."/>
            <person name="Durand P.M."/>
            <person name="Michod R.E."/>
            <person name="Nozaki H."/>
            <person name="Olson B.J."/>
        </authorList>
    </citation>
    <scope>NUCLEOTIDE SEQUENCE [LARGE SCALE GENOMIC DNA]</scope>
    <source>
        <strain evidence="2">NIES-2863</strain>
    </source>
</reference>
<dbReference type="AlphaFoldDB" id="A0A150GRT9"/>
<proteinExistence type="predicted"/>
<evidence type="ECO:0000313" key="1">
    <source>
        <dbReference type="EMBL" id="KXZ52503.1"/>
    </source>
</evidence>
<protein>
    <submittedName>
        <fullName evidence="1">Uncharacterized protein</fullName>
    </submittedName>
</protein>
<dbReference type="Proteomes" id="UP000075714">
    <property type="component" value="Unassembled WGS sequence"/>
</dbReference>